<gene>
    <name evidence="1" type="ORF">NCTC8580_00806</name>
</gene>
<dbReference type="Proteomes" id="UP000255087">
    <property type="component" value="Unassembled WGS sequence"/>
</dbReference>
<evidence type="ECO:0000313" key="2">
    <source>
        <dbReference type="Proteomes" id="UP000255087"/>
    </source>
</evidence>
<sequence>MHSTLFERNIVSSLSACPEYSLTNVEHLLARKKSGDHRMILAQYS</sequence>
<proteinExistence type="predicted"/>
<reference evidence="1 2" key="1">
    <citation type="submission" date="2018-06" db="EMBL/GenBank/DDBJ databases">
        <authorList>
            <consortium name="Pathogen Informatics"/>
            <person name="Doyle S."/>
        </authorList>
    </citation>
    <scope>NUCLEOTIDE SEQUENCE [LARGE SCALE GENOMIC DNA]</scope>
    <source>
        <strain evidence="1 2">NCTC8580</strain>
    </source>
</reference>
<dbReference type="EMBL" id="UHJC01000001">
    <property type="protein sequence ID" value="SUP80738.1"/>
    <property type="molecule type" value="Genomic_DNA"/>
</dbReference>
<dbReference type="AlphaFoldDB" id="A0A380Q4M9"/>
<accession>A0A380Q4M9</accession>
<organism evidence="1 2">
    <name type="scientific">Yersinia pseudotuberculosis</name>
    <dbReference type="NCBI Taxonomy" id="633"/>
    <lineage>
        <taxon>Bacteria</taxon>
        <taxon>Pseudomonadati</taxon>
        <taxon>Pseudomonadota</taxon>
        <taxon>Gammaproteobacteria</taxon>
        <taxon>Enterobacterales</taxon>
        <taxon>Yersiniaceae</taxon>
        <taxon>Yersinia</taxon>
    </lineage>
</organism>
<name>A0A380Q4M9_YERPU</name>
<evidence type="ECO:0000313" key="1">
    <source>
        <dbReference type="EMBL" id="SUP80738.1"/>
    </source>
</evidence>
<protein>
    <submittedName>
        <fullName evidence="1">Uncharacterized protein</fullName>
    </submittedName>
</protein>